<organism evidence="1 2">
    <name type="scientific">Naganishia adeliensis</name>
    <dbReference type="NCBI Taxonomy" id="92952"/>
    <lineage>
        <taxon>Eukaryota</taxon>
        <taxon>Fungi</taxon>
        <taxon>Dikarya</taxon>
        <taxon>Basidiomycota</taxon>
        <taxon>Agaricomycotina</taxon>
        <taxon>Tremellomycetes</taxon>
        <taxon>Filobasidiales</taxon>
        <taxon>Filobasidiaceae</taxon>
        <taxon>Naganishia</taxon>
    </lineage>
</organism>
<sequence>MSDHTLTHRRLSRDIEVVALDSPRRSPSNGPEGDAIAHEAVGSDRRGRQYIRPPSTSSTMSSKPASKMSLGAGLTLEIGGGQDDGVDSSVQDCPVVYTVAEDKKVVRKIDRVLIPLLMSAYCLQYVDKSAMSYAAVFSFRKVSTDGWVPVTILDTCSSSFQGGEQAGAAVRTKLISFWSASYLLQRLKLSRYLGCMIVVWGILLLCMVIPRSFPGLAVLRTLLGAAEACVTVRIGCSNQMTSLLSVLHPSVSRALFFCLPVSTKERKQPFKVGLFYCCNGIGSGVGALISYGTGHITSGGPVHNYHWIFLIAGILTLICGAAFLLLCPDQAESAWFLDPRERQIAMERLRANQSSLSSKTWKWRQFGEAFAVWKDPQGVLRIGNFYHLILQSYGFDAFQTILLGLPAAAIQTFFPLSSSWVAQRYKDTRIWVMIAWVLPSLLGVALQYGTTNTGSRLFGYYIIGSFVGSVGQGFAMPGANVTGYT</sequence>
<proteinExistence type="predicted"/>
<dbReference type="EMBL" id="JASBWS010000007">
    <property type="protein sequence ID" value="KAJ9114912.1"/>
    <property type="molecule type" value="Genomic_DNA"/>
</dbReference>
<name>A0ACC2WV19_9TREE</name>
<evidence type="ECO:0000313" key="2">
    <source>
        <dbReference type="Proteomes" id="UP001230649"/>
    </source>
</evidence>
<keyword evidence="2" id="KW-1185">Reference proteome</keyword>
<protein>
    <submittedName>
        <fullName evidence="1">Uncharacterized protein</fullName>
    </submittedName>
</protein>
<dbReference type="Proteomes" id="UP001230649">
    <property type="component" value="Unassembled WGS sequence"/>
</dbReference>
<evidence type="ECO:0000313" key="1">
    <source>
        <dbReference type="EMBL" id="KAJ9114912.1"/>
    </source>
</evidence>
<accession>A0ACC2WV19</accession>
<gene>
    <name evidence="1" type="ORF">QFC20_001285</name>
</gene>
<reference evidence="1" key="1">
    <citation type="submission" date="2023-04" db="EMBL/GenBank/DDBJ databases">
        <title>Draft Genome sequencing of Naganishia species isolated from polar environments using Oxford Nanopore Technology.</title>
        <authorList>
            <person name="Leo P."/>
            <person name="Venkateswaran K."/>
        </authorList>
    </citation>
    <scope>NUCLEOTIDE SEQUENCE</scope>
    <source>
        <strain evidence="1">MNA-CCFEE 5262</strain>
    </source>
</reference>
<comment type="caution">
    <text evidence="1">The sequence shown here is derived from an EMBL/GenBank/DDBJ whole genome shotgun (WGS) entry which is preliminary data.</text>
</comment>